<reference evidence="2 3" key="1">
    <citation type="journal article" date="2013" name="Curr. Biol.">
        <title>The Genome of the Foraminiferan Reticulomyxa filosa.</title>
        <authorList>
            <person name="Glockner G."/>
            <person name="Hulsmann N."/>
            <person name="Schleicher M."/>
            <person name="Noegel A.A."/>
            <person name="Eichinger L."/>
            <person name="Gallinger C."/>
            <person name="Pawlowski J."/>
            <person name="Sierra R."/>
            <person name="Euteneuer U."/>
            <person name="Pillet L."/>
            <person name="Moustafa A."/>
            <person name="Platzer M."/>
            <person name="Groth M."/>
            <person name="Szafranski K."/>
            <person name="Schliwa M."/>
        </authorList>
    </citation>
    <scope>NUCLEOTIDE SEQUENCE [LARGE SCALE GENOMIC DNA]</scope>
</reference>
<proteinExistence type="predicted"/>
<organism evidence="2 3">
    <name type="scientific">Reticulomyxa filosa</name>
    <dbReference type="NCBI Taxonomy" id="46433"/>
    <lineage>
        <taxon>Eukaryota</taxon>
        <taxon>Sar</taxon>
        <taxon>Rhizaria</taxon>
        <taxon>Retaria</taxon>
        <taxon>Foraminifera</taxon>
        <taxon>Monothalamids</taxon>
        <taxon>Reticulomyxidae</taxon>
        <taxon>Reticulomyxa</taxon>
    </lineage>
</organism>
<evidence type="ECO:0008006" key="4">
    <source>
        <dbReference type="Google" id="ProtNLM"/>
    </source>
</evidence>
<dbReference type="AlphaFoldDB" id="X6L920"/>
<dbReference type="EMBL" id="ASPP01050388">
    <property type="protein sequence ID" value="ETN97234.1"/>
    <property type="molecule type" value="Genomic_DNA"/>
</dbReference>
<evidence type="ECO:0000256" key="1">
    <source>
        <dbReference type="SAM" id="Coils"/>
    </source>
</evidence>
<dbReference type="Proteomes" id="UP000023152">
    <property type="component" value="Unassembled WGS sequence"/>
</dbReference>
<feature type="non-terminal residue" evidence="2">
    <location>
        <position position="160"/>
    </location>
</feature>
<name>X6L920_RETFI</name>
<sequence length="160" mass="18991">NCWFKPFGCNHTCFNHNLKDHLITNMKLHFDLINQLFESMKQEIQLKDSRIKQMERDSQQELLKYRADVEMIKKNFIDKEKQVLSNHERIVKSLEDKNATLTQDYEQLIQKLNNQHKEEEKEIIKKEINQSSTLSSSIIAFDLFCSSSRLINTFTGHTDI</sequence>
<comment type="caution">
    <text evidence="2">The sequence shown here is derived from an EMBL/GenBank/DDBJ whole genome shotgun (WGS) entry which is preliminary data.</text>
</comment>
<protein>
    <recommendedName>
        <fullName evidence="4">Viral A-type inclusion protein</fullName>
    </recommendedName>
</protein>
<gene>
    <name evidence="2" type="ORF">RFI_40297</name>
</gene>
<feature type="non-terminal residue" evidence="2">
    <location>
        <position position="1"/>
    </location>
</feature>
<accession>X6L920</accession>
<keyword evidence="3" id="KW-1185">Reference proteome</keyword>
<evidence type="ECO:0000313" key="2">
    <source>
        <dbReference type="EMBL" id="ETN97234.1"/>
    </source>
</evidence>
<keyword evidence="1" id="KW-0175">Coiled coil</keyword>
<feature type="coiled-coil region" evidence="1">
    <location>
        <begin position="37"/>
        <end position="129"/>
    </location>
</feature>
<evidence type="ECO:0000313" key="3">
    <source>
        <dbReference type="Proteomes" id="UP000023152"/>
    </source>
</evidence>